<dbReference type="NCBIfam" id="TIGR02603">
    <property type="entry name" value="CxxCH_TIGR02603"/>
    <property type="match status" value="1"/>
</dbReference>
<dbReference type="OrthoDB" id="9770043at2"/>
<feature type="chain" id="PRO_5004070354" evidence="5">
    <location>
        <begin position="27"/>
        <end position="1047"/>
    </location>
</feature>
<dbReference type="SUPFAM" id="SSF50952">
    <property type="entry name" value="Soluble quinoprotein glucose dehydrogenase"/>
    <property type="match status" value="1"/>
</dbReference>
<keyword evidence="1 4" id="KW-0349">Heme</keyword>
<sequence>MPERDALSQLLVAGLLTCFATTGALAQHPQNSQTMIDGVQFTLADGLRIEKVADGSLVKWPIVADWDEQGRLVVAESGGASKPIIEDNKKKRHKIIRLVDVDDDGTFDQRIVAADDLGFPEGVLCVGNDILVAAPPVIWKLTDADDDGVCENREVWFDGQTITGCANDLHGPYLGPDGWIYWCKGAFAKQTHTLLDGRRTESSAAHIFRRKLAGGNVEQVIAGGMDNPVEVAFTPEGAAFFTSTFLQHPGNGLRDGIAHAVYGGVYGKEHGVIDGHPRTGPLMPIMTQLGPAAPSGLACLHSNGLVPTGQHPDARVLVAALFNLQKVTAHQLVPQGSTYRSIDHDLVVADRVDFHPTDVLEDADGSLLVVDTGGWYDLCCPTSRIDQTTAAGGVYRISKVTSESAEAIAASAQSPGAKTDDPRVEGLFDARPWVRRHAALQIAVLGNAVIPTLQSILNDSHRVLEDRIAALWAISHIDTAESKTLIRKQLGHSHPSILRAAAHAVSIRRDSESIDDLGRLLDHYNMHVRRVAAEAIGRLGLPESATTLIHAIERVNDDRHLEHSLIYALIEIARRSDVDLLSIAESGAQRRAALMVLDRVDRCDDIPISVWFRAIRSRDPGMQQTAAEIMAKHPHWASQASERLDQWYAKIGTDDSVASEPLASLVVGWKHQEAVHKQITQWIRRAANSNDAQQTFLASHLHGFTSTVMPHAWVDAVAAWLSEATPALQRTLAESLRQTKTDTHDAQTLANVLRTIAIDSPSPLHRFALLASLPAGSVLDNVTVEQEVVSAFLSDDETLAPIASKVLQRVKLSEPNRLVDSLSNIPAQRLTTAIEAVHRSGDKTLDSRMLKQLPSLRVSRTLSTGFLTNLYRGSSQDLMTLSTQTEAELQRPDADIQASVESRLSQLSPGDPVRGLQVFRSSKAACSGCHRIGYVGANIGPELTRIGSTRTPDALMEAVLFPSARQEQSYQATRVLTLDGQVFTGLVRGHSGEGFELQLTAERTVKLDHRDVELSEPSEISIMPAGLADQLSDQELSDLMALLRSAK</sequence>
<dbReference type="AlphaFoldDB" id="M5R9C1"/>
<dbReference type="InterPro" id="IPR011989">
    <property type="entry name" value="ARM-like"/>
</dbReference>
<protein>
    <submittedName>
        <fullName evidence="7">Secreted protein containing Putative heme-binding region domain protein</fullName>
    </submittedName>
</protein>
<organism evidence="7 8">
    <name type="scientific">Rhodopirellula maiorica SM1</name>
    <dbReference type="NCBI Taxonomy" id="1265738"/>
    <lineage>
        <taxon>Bacteria</taxon>
        <taxon>Pseudomonadati</taxon>
        <taxon>Planctomycetota</taxon>
        <taxon>Planctomycetia</taxon>
        <taxon>Pirellulales</taxon>
        <taxon>Pirellulaceae</taxon>
        <taxon>Novipirellula</taxon>
    </lineage>
</organism>
<dbReference type="Gene3D" id="2.120.10.30">
    <property type="entry name" value="TolB, C-terminal domain"/>
    <property type="match status" value="1"/>
</dbReference>
<dbReference type="EMBL" id="ANOG01000994">
    <property type="protein sequence ID" value="EMI16093.1"/>
    <property type="molecule type" value="Genomic_DNA"/>
</dbReference>
<dbReference type="PANTHER" id="PTHR33546:SF1">
    <property type="entry name" value="LARGE, MULTIFUNCTIONAL SECRETED PROTEIN"/>
    <property type="match status" value="1"/>
</dbReference>
<dbReference type="InterPro" id="IPR011041">
    <property type="entry name" value="Quinoprot_gluc/sorb_DH_b-prop"/>
</dbReference>
<evidence type="ECO:0000313" key="7">
    <source>
        <dbReference type="EMBL" id="EMI16093.1"/>
    </source>
</evidence>
<keyword evidence="8" id="KW-1185">Reference proteome</keyword>
<dbReference type="InterPro" id="IPR011042">
    <property type="entry name" value="6-blade_b-propeller_TolB-like"/>
</dbReference>
<dbReference type="GO" id="GO:0046872">
    <property type="term" value="F:metal ion binding"/>
    <property type="evidence" value="ECO:0007669"/>
    <property type="project" value="UniProtKB-KW"/>
</dbReference>
<reference evidence="7 8" key="1">
    <citation type="journal article" date="2013" name="Mar. Genomics">
        <title>Expression of sulfatases in Rhodopirellula baltica and the diversity of sulfatases in the genus Rhodopirellula.</title>
        <authorList>
            <person name="Wegner C.E."/>
            <person name="Richter-Heitmann T."/>
            <person name="Klindworth A."/>
            <person name="Klockow C."/>
            <person name="Richter M."/>
            <person name="Achstetter T."/>
            <person name="Glockner F.O."/>
            <person name="Harder J."/>
        </authorList>
    </citation>
    <scope>NUCLEOTIDE SEQUENCE [LARGE SCALE GENOMIC DNA]</scope>
    <source>
        <strain evidence="7 8">SM1</strain>
    </source>
</reference>
<dbReference type="InterPro" id="IPR055557">
    <property type="entry name" value="DUF7133"/>
</dbReference>
<dbReference type="SUPFAM" id="SSF48371">
    <property type="entry name" value="ARM repeat"/>
    <property type="match status" value="1"/>
</dbReference>
<evidence type="ECO:0000256" key="5">
    <source>
        <dbReference type="SAM" id="SignalP"/>
    </source>
</evidence>
<dbReference type="SMART" id="SM00567">
    <property type="entry name" value="EZ_HEAT"/>
    <property type="match status" value="3"/>
</dbReference>
<dbReference type="InterPro" id="IPR016024">
    <property type="entry name" value="ARM-type_fold"/>
</dbReference>
<dbReference type="GO" id="GO:0020037">
    <property type="term" value="F:heme binding"/>
    <property type="evidence" value="ECO:0007669"/>
    <property type="project" value="InterPro"/>
</dbReference>
<gene>
    <name evidence="7" type="ORF">RMSM_06972</name>
</gene>
<dbReference type="InterPro" id="IPR036909">
    <property type="entry name" value="Cyt_c-like_dom_sf"/>
</dbReference>
<dbReference type="PROSITE" id="PS51007">
    <property type="entry name" value="CYTC"/>
    <property type="match status" value="1"/>
</dbReference>
<feature type="domain" description="Cytochrome c" evidence="6">
    <location>
        <begin position="910"/>
        <end position="1047"/>
    </location>
</feature>
<keyword evidence="5" id="KW-0732">Signal</keyword>
<dbReference type="InterPro" id="IPR013427">
    <property type="entry name" value="Haem-bd_dom_put"/>
</dbReference>
<dbReference type="Gene3D" id="1.25.10.10">
    <property type="entry name" value="Leucine-rich Repeat Variant"/>
    <property type="match status" value="1"/>
</dbReference>
<dbReference type="Proteomes" id="UP000011991">
    <property type="component" value="Unassembled WGS sequence"/>
</dbReference>
<proteinExistence type="predicted"/>
<evidence type="ECO:0000313" key="8">
    <source>
        <dbReference type="Proteomes" id="UP000011991"/>
    </source>
</evidence>
<dbReference type="InterPro" id="IPR009056">
    <property type="entry name" value="Cyt_c-like_dom"/>
</dbReference>
<comment type="caution">
    <text evidence="7">The sequence shown here is derived from an EMBL/GenBank/DDBJ whole genome shotgun (WGS) entry which is preliminary data.</text>
</comment>
<accession>M5R9C1</accession>
<keyword evidence="3 4" id="KW-0408">Iron</keyword>
<dbReference type="PATRIC" id="fig|1265738.3.peg.6960"/>
<dbReference type="Gene3D" id="1.10.760.10">
    <property type="entry name" value="Cytochrome c-like domain"/>
    <property type="match status" value="1"/>
</dbReference>
<dbReference type="Pfam" id="PF13646">
    <property type="entry name" value="HEAT_2"/>
    <property type="match status" value="1"/>
</dbReference>
<name>M5R9C1_9BACT</name>
<dbReference type="GO" id="GO:0009055">
    <property type="term" value="F:electron transfer activity"/>
    <property type="evidence" value="ECO:0007669"/>
    <property type="project" value="InterPro"/>
</dbReference>
<dbReference type="Pfam" id="PF03130">
    <property type="entry name" value="HEAT_PBS"/>
    <property type="match status" value="1"/>
</dbReference>
<keyword evidence="2 4" id="KW-0479">Metal-binding</keyword>
<dbReference type="PANTHER" id="PTHR33546">
    <property type="entry name" value="LARGE, MULTIFUNCTIONAL SECRETED PROTEIN-RELATED"/>
    <property type="match status" value="1"/>
</dbReference>
<evidence type="ECO:0000256" key="2">
    <source>
        <dbReference type="ARBA" id="ARBA00022723"/>
    </source>
</evidence>
<feature type="signal peptide" evidence="5">
    <location>
        <begin position="1"/>
        <end position="26"/>
    </location>
</feature>
<evidence type="ECO:0000256" key="3">
    <source>
        <dbReference type="ARBA" id="ARBA00023004"/>
    </source>
</evidence>
<dbReference type="InterPro" id="IPR004155">
    <property type="entry name" value="PBS_lyase_HEAT"/>
</dbReference>
<evidence type="ECO:0000259" key="6">
    <source>
        <dbReference type="PROSITE" id="PS51007"/>
    </source>
</evidence>
<evidence type="ECO:0000256" key="1">
    <source>
        <dbReference type="ARBA" id="ARBA00022617"/>
    </source>
</evidence>
<dbReference type="Pfam" id="PF23500">
    <property type="entry name" value="DUF7133"/>
    <property type="match status" value="1"/>
</dbReference>
<dbReference type="SUPFAM" id="SSF46626">
    <property type="entry name" value="Cytochrome c"/>
    <property type="match status" value="1"/>
</dbReference>
<evidence type="ECO:0000256" key="4">
    <source>
        <dbReference type="PROSITE-ProRule" id="PRU00433"/>
    </source>
</evidence>